<evidence type="ECO:0000259" key="4">
    <source>
        <dbReference type="Pfam" id="PF03389"/>
    </source>
</evidence>
<accession>A0A1H8SQI4</accession>
<dbReference type="EMBL" id="FODT01000005">
    <property type="protein sequence ID" value="SEO80837.1"/>
    <property type="molecule type" value="Genomic_DNA"/>
</dbReference>
<evidence type="ECO:0000256" key="2">
    <source>
        <dbReference type="ARBA" id="ARBA00022971"/>
    </source>
</evidence>
<dbReference type="OrthoDB" id="1826980at2"/>
<reference evidence="6" key="1">
    <citation type="submission" date="2016-10" db="EMBL/GenBank/DDBJ databases">
        <authorList>
            <person name="Varghese N."/>
            <person name="Submissions S."/>
        </authorList>
    </citation>
    <scope>NUCLEOTIDE SEQUENCE [LARGE SCALE GENOMIC DNA]</scope>
    <source>
        <strain evidence="6">DSM 123</strain>
    </source>
</reference>
<name>A0A1H8SQI4_9BRAD</name>
<evidence type="ECO:0000313" key="6">
    <source>
        <dbReference type="Proteomes" id="UP000199615"/>
    </source>
</evidence>
<proteinExistence type="inferred from homology"/>
<feature type="domain" description="MobA/MobL protein" evidence="4">
    <location>
        <begin position="45"/>
        <end position="192"/>
    </location>
</feature>
<dbReference type="Gene3D" id="3.30.930.30">
    <property type="match status" value="1"/>
</dbReference>
<gene>
    <name evidence="5" type="ORF">SAMN05444123_10522</name>
</gene>
<dbReference type="Proteomes" id="UP000199615">
    <property type="component" value="Unassembled WGS sequence"/>
</dbReference>
<organism evidence="5 6">
    <name type="scientific">Rhodopseudomonas pseudopalustris</name>
    <dbReference type="NCBI Taxonomy" id="1513892"/>
    <lineage>
        <taxon>Bacteria</taxon>
        <taxon>Pseudomonadati</taxon>
        <taxon>Pseudomonadota</taxon>
        <taxon>Alphaproteobacteria</taxon>
        <taxon>Hyphomicrobiales</taxon>
        <taxon>Nitrobacteraceae</taxon>
        <taxon>Rhodopseudomonas</taxon>
    </lineage>
</organism>
<dbReference type="Pfam" id="PF03389">
    <property type="entry name" value="MobA_MobL"/>
    <property type="match status" value="1"/>
</dbReference>
<evidence type="ECO:0000313" key="5">
    <source>
        <dbReference type="EMBL" id="SEO80837.1"/>
    </source>
</evidence>
<sequence>MAIFSLNHSFIGRSKHPPRAASFYARYISRPEACTQLTGERMPTERQELMAWLDEQEQGDRKNARVIDKVIVALPIELSHEDNAKLLHDFCDRMTEGRASWVAAIHDGPGDADNPHAHIIFRDRDPDTDKRVMLTTEKGSTGRLREGWEQEVNIALERAGLDISVDRRSLEEQGIDREPQIHVGAAAMELARQNYEFESNQKEVTRIISGEPTTVTINYPAIDQGRTRFDENEERIARNRARELPANAEDADWTHRGGMVAQQWSAISWVHKANERAELLYERMSNGQTTDDADPADAMLVREHMTDRAVERVNKEARRETTDSKAEIWESRMSDMGRAMRETMEQQRERDHEQGLEIDR</sequence>
<dbReference type="InterPro" id="IPR005053">
    <property type="entry name" value="MobA_MobL"/>
</dbReference>
<evidence type="ECO:0000256" key="3">
    <source>
        <dbReference type="SAM" id="MobiDB-lite"/>
    </source>
</evidence>
<feature type="region of interest" description="Disordered" evidence="3">
    <location>
        <begin position="312"/>
        <end position="360"/>
    </location>
</feature>
<dbReference type="AlphaFoldDB" id="A0A1H8SQI4"/>
<keyword evidence="6" id="KW-1185">Reference proteome</keyword>
<keyword evidence="2" id="KW-0184">Conjugation</keyword>
<comment type="similarity">
    <text evidence="1">Belongs to the MobA/MobL family.</text>
</comment>
<dbReference type="RefSeq" id="WP_092683773.1">
    <property type="nucleotide sequence ID" value="NZ_FODT01000005.1"/>
</dbReference>
<protein>
    <submittedName>
        <fullName evidence="5">MobA/MobL family protein</fullName>
    </submittedName>
</protein>
<evidence type="ECO:0000256" key="1">
    <source>
        <dbReference type="ARBA" id="ARBA00010873"/>
    </source>
</evidence>